<dbReference type="Pfam" id="PF00005">
    <property type="entry name" value="ABC_tran"/>
    <property type="match status" value="1"/>
</dbReference>
<feature type="compositionally biased region" description="Acidic residues" evidence="6">
    <location>
        <begin position="107"/>
        <end position="116"/>
    </location>
</feature>
<dbReference type="GO" id="GO:0016887">
    <property type="term" value="F:ATP hydrolysis activity"/>
    <property type="evidence" value="ECO:0007669"/>
    <property type="project" value="InterPro"/>
</dbReference>
<keyword evidence="5 7" id="KW-0472">Membrane</keyword>
<feature type="compositionally biased region" description="Basic and acidic residues" evidence="6">
    <location>
        <begin position="118"/>
        <end position="130"/>
    </location>
</feature>
<feature type="domain" description="ABC transporter" evidence="8">
    <location>
        <begin position="148"/>
        <end position="400"/>
    </location>
</feature>
<evidence type="ECO:0000313" key="10">
    <source>
        <dbReference type="Proteomes" id="UP000693970"/>
    </source>
</evidence>
<gene>
    <name evidence="9" type="ORF">IV203_013657</name>
</gene>
<dbReference type="GO" id="GO:0005524">
    <property type="term" value="F:ATP binding"/>
    <property type="evidence" value="ECO:0007669"/>
    <property type="project" value="InterPro"/>
</dbReference>
<feature type="transmembrane region" description="Helical" evidence="7">
    <location>
        <begin position="634"/>
        <end position="655"/>
    </location>
</feature>
<dbReference type="InterPro" id="IPR013525">
    <property type="entry name" value="ABC2_TM"/>
</dbReference>
<sequence length="742" mass="82961">MSHSKHLGIGAIVSFQSKFMHPHILRDEHFQDKPSSHRLVNAVVIRRQQKMINHKDTLCVIIHHDDFVDEDGNLQDLWCAESHVKVHKEGDPAKFFHESIGQGCKEDGEDVDDVENQEQSKNHDHGKRMSIDPNGFDDPLRPREGRDLMWRNVNMTLRTRNKKIEAEKKILDSVWGDVPSKQVTAIMGPSGSGKTSLLNILAGRASSNGNIKIDADIRLNNYVVDPTRIEVRNNIAFVAQDDSLQVTSTPREAIRFSAKMRLPRTMTGEALDNLTEIMLEELGLVSCADVLVGGALLKGISGGERKRTSVGVELVTHPALVFLDEPTSGLDSHNALQLCQLLKRVAQAGSSILFTIHQPSSEIFSSFDRLILLNQGRVMYQGLTADVPAHFEERGFPCPQHYNPADHVMHIALENSIVKLQNSGFFPNDTRKIGDPFKVDEDANRDPLGITISSRGEEKQDPPPGLVDQTYELFKREIKNLVRNTHTLRTRTVMTVVISLTIGCLFWQVADNDFSEFINAQSTFGALLMSLTANIFSTALPSLVAFPEERPVFLREYSTNYYSVVSYFVSRLTVELTVNAVQVTVSTITTYFMVGFHLDYWVLWTAVYLLACASSALGVMVGSATESASTAIELLPAVFMPQILFSGFFVPPALIPNWLSWLVYIMPLTYGVRILLAGEFGGDRCDNVETFPDGTNSCTRILGNSGSNPDDVWWYYLVLLGLFIVFRLFALFVLKKKASKFY</sequence>
<evidence type="ECO:0000256" key="2">
    <source>
        <dbReference type="ARBA" id="ARBA00022448"/>
    </source>
</evidence>
<reference evidence="9" key="1">
    <citation type="journal article" date="2021" name="Sci. Rep.">
        <title>Diploid genomic architecture of Nitzschia inconspicua, an elite biomass production diatom.</title>
        <authorList>
            <person name="Oliver A."/>
            <person name="Podell S."/>
            <person name="Pinowska A."/>
            <person name="Traller J.C."/>
            <person name="Smith S.R."/>
            <person name="McClure R."/>
            <person name="Beliaev A."/>
            <person name="Bohutskyi P."/>
            <person name="Hill E.A."/>
            <person name="Rabines A."/>
            <person name="Zheng H."/>
            <person name="Allen L.Z."/>
            <person name="Kuo A."/>
            <person name="Grigoriev I.V."/>
            <person name="Allen A.E."/>
            <person name="Hazlebeck D."/>
            <person name="Allen E.E."/>
        </authorList>
    </citation>
    <scope>NUCLEOTIDE SEQUENCE</scope>
    <source>
        <strain evidence="9">Hildebrandi</strain>
    </source>
</reference>
<evidence type="ECO:0000256" key="4">
    <source>
        <dbReference type="ARBA" id="ARBA00022989"/>
    </source>
</evidence>
<feature type="transmembrane region" description="Helical" evidence="7">
    <location>
        <begin position="522"/>
        <end position="546"/>
    </location>
</feature>
<reference evidence="9" key="2">
    <citation type="submission" date="2021-04" db="EMBL/GenBank/DDBJ databases">
        <authorList>
            <person name="Podell S."/>
        </authorList>
    </citation>
    <scope>NUCLEOTIDE SEQUENCE</scope>
    <source>
        <strain evidence="9">Hildebrandi</strain>
    </source>
</reference>
<evidence type="ECO:0000256" key="6">
    <source>
        <dbReference type="SAM" id="MobiDB-lite"/>
    </source>
</evidence>
<feature type="transmembrane region" description="Helical" evidence="7">
    <location>
        <begin position="600"/>
        <end position="622"/>
    </location>
</feature>
<evidence type="ECO:0000259" key="8">
    <source>
        <dbReference type="PROSITE" id="PS50893"/>
    </source>
</evidence>
<dbReference type="PANTHER" id="PTHR48041:SF139">
    <property type="entry name" value="PROTEIN SCARLET"/>
    <property type="match status" value="1"/>
</dbReference>
<proteinExistence type="predicted"/>
<dbReference type="InterPro" id="IPR003439">
    <property type="entry name" value="ABC_transporter-like_ATP-bd"/>
</dbReference>
<dbReference type="Pfam" id="PF01061">
    <property type="entry name" value="ABC2_membrane"/>
    <property type="match status" value="1"/>
</dbReference>
<accession>A0A9K3Q7L3</accession>
<dbReference type="OrthoDB" id="190880at2759"/>
<dbReference type="GO" id="GO:0016020">
    <property type="term" value="C:membrane"/>
    <property type="evidence" value="ECO:0007669"/>
    <property type="project" value="UniProtKB-SubCell"/>
</dbReference>
<keyword evidence="2" id="KW-0813">Transport</keyword>
<evidence type="ECO:0000256" key="3">
    <source>
        <dbReference type="ARBA" id="ARBA00022692"/>
    </source>
</evidence>
<keyword evidence="3 7" id="KW-0812">Transmembrane</keyword>
<dbReference type="InterPro" id="IPR050352">
    <property type="entry name" value="ABCG_transporters"/>
</dbReference>
<name>A0A9K3Q7L3_9STRA</name>
<keyword evidence="4 7" id="KW-1133">Transmembrane helix</keyword>
<dbReference type="GO" id="GO:0140359">
    <property type="term" value="F:ABC-type transporter activity"/>
    <property type="evidence" value="ECO:0007669"/>
    <property type="project" value="InterPro"/>
</dbReference>
<evidence type="ECO:0000256" key="1">
    <source>
        <dbReference type="ARBA" id="ARBA00004141"/>
    </source>
</evidence>
<feature type="transmembrane region" description="Helical" evidence="7">
    <location>
        <begin position="576"/>
        <end position="594"/>
    </location>
</feature>
<dbReference type="AlphaFoldDB" id="A0A9K3Q7L3"/>
<dbReference type="EMBL" id="JAGRRH010000001">
    <property type="protein sequence ID" value="KAG7374562.1"/>
    <property type="molecule type" value="Genomic_DNA"/>
</dbReference>
<feature type="transmembrane region" description="Helical" evidence="7">
    <location>
        <begin position="713"/>
        <end position="734"/>
    </location>
</feature>
<evidence type="ECO:0000313" key="9">
    <source>
        <dbReference type="EMBL" id="KAG7374562.1"/>
    </source>
</evidence>
<protein>
    <submittedName>
        <fullName evidence="9">ABC-2 type transporter-domain containing protein</fullName>
    </submittedName>
</protein>
<evidence type="ECO:0000256" key="7">
    <source>
        <dbReference type="SAM" id="Phobius"/>
    </source>
</evidence>
<dbReference type="InterPro" id="IPR043926">
    <property type="entry name" value="ABCG_dom"/>
</dbReference>
<keyword evidence="10" id="KW-1185">Reference proteome</keyword>
<dbReference type="Pfam" id="PF19055">
    <property type="entry name" value="ABC2_membrane_7"/>
    <property type="match status" value="1"/>
</dbReference>
<dbReference type="SMART" id="SM00382">
    <property type="entry name" value="AAA"/>
    <property type="match status" value="1"/>
</dbReference>
<feature type="region of interest" description="Disordered" evidence="6">
    <location>
        <begin position="106"/>
        <end position="143"/>
    </location>
</feature>
<dbReference type="PANTHER" id="PTHR48041">
    <property type="entry name" value="ABC TRANSPORTER G FAMILY MEMBER 28"/>
    <property type="match status" value="1"/>
</dbReference>
<dbReference type="PROSITE" id="PS50893">
    <property type="entry name" value="ABC_TRANSPORTER_2"/>
    <property type="match status" value="1"/>
</dbReference>
<dbReference type="CDD" id="cd03213">
    <property type="entry name" value="ABCG_EPDR"/>
    <property type="match status" value="1"/>
</dbReference>
<feature type="transmembrane region" description="Helical" evidence="7">
    <location>
        <begin position="492"/>
        <end position="510"/>
    </location>
</feature>
<comment type="caution">
    <text evidence="9">The sequence shown here is derived from an EMBL/GenBank/DDBJ whole genome shotgun (WGS) entry which is preliminary data.</text>
</comment>
<comment type="subcellular location">
    <subcellularLocation>
        <location evidence="1">Membrane</location>
        <topology evidence="1">Multi-pass membrane protein</topology>
    </subcellularLocation>
</comment>
<evidence type="ECO:0000256" key="5">
    <source>
        <dbReference type="ARBA" id="ARBA00023136"/>
    </source>
</evidence>
<dbReference type="InterPro" id="IPR003593">
    <property type="entry name" value="AAA+_ATPase"/>
</dbReference>
<dbReference type="Proteomes" id="UP000693970">
    <property type="component" value="Unassembled WGS sequence"/>
</dbReference>
<organism evidence="9 10">
    <name type="scientific">Nitzschia inconspicua</name>
    <dbReference type="NCBI Taxonomy" id="303405"/>
    <lineage>
        <taxon>Eukaryota</taxon>
        <taxon>Sar</taxon>
        <taxon>Stramenopiles</taxon>
        <taxon>Ochrophyta</taxon>
        <taxon>Bacillariophyta</taxon>
        <taxon>Bacillariophyceae</taxon>
        <taxon>Bacillariophycidae</taxon>
        <taxon>Bacillariales</taxon>
        <taxon>Bacillariaceae</taxon>
        <taxon>Nitzschia</taxon>
    </lineage>
</organism>